<gene>
    <name evidence="5" type="primary">intS_2</name>
    <name evidence="5" type="ORF">SAMEA3906486_01547</name>
</gene>
<evidence type="ECO:0000313" key="5">
    <source>
        <dbReference type="EMBL" id="SAI67495.1"/>
    </source>
</evidence>
<evidence type="ECO:0000256" key="2">
    <source>
        <dbReference type="ARBA" id="ARBA00022908"/>
    </source>
</evidence>
<evidence type="ECO:0000256" key="1">
    <source>
        <dbReference type="ARBA" id="ARBA00008857"/>
    </source>
</evidence>
<accession>A0A157SAP9</accession>
<evidence type="ECO:0000313" key="6">
    <source>
        <dbReference type="Proteomes" id="UP000076848"/>
    </source>
</evidence>
<feature type="domain" description="Tyr recombinase" evidence="4">
    <location>
        <begin position="1"/>
        <end position="163"/>
    </location>
</feature>
<dbReference type="PROSITE" id="PS51898">
    <property type="entry name" value="TYR_RECOMBINASE"/>
    <property type="match status" value="1"/>
</dbReference>
<dbReference type="InterPro" id="IPR050808">
    <property type="entry name" value="Phage_Integrase"/>
</dbReference>
<dbReference type="EMBL" id="FKIF01000002">
    <property type="protein sequence ID" value="SAI67495.1"/>
    <property type="molecule type" value="Genomic_DNA"/>
</dbReference>
<dbReference type="Proteomes" id="UP000076848">
    <property type="component" value="Unassembled WGS sequence"/>
</dbReference>
<keyword evidence="6" id="KW-1185">Reference proteome</keyword>
<protein>
    <submittedName>
        <fullName evidence="5">Phage-related integrase</fullName>
    </submittedName>
</protein>
<evidence type="ECO:0000256" key="3">
    <source>
        <dbReference type="ARBA" id="ARBA00023172"/>
    </source>
</evidence>
<dbReference type="SUPFAM" id="SSF56349">
    <property type="entry name" value="DNA breaking-rejoining enzymes"/>
    <property type="match status" value="1"/>
</dbReference>
<dbReference type="PANTHER" id="PTHR30629">
    <property type="entry name" value="PROPHAGE INTEGRASE"/>
    <property type="match status" value="1"/>
</dbReference>
<dbReference type="PANTHER" id="PTHR30629:SF2">
    <property type="entry name" value="PROPHAGE INTEGRASE INTS-RELATED"/>
    <property type="match status" value="1"/>
</dbReference>
<organism evidence="5 6">
    <name type="scientific">Bordetella ansorpii</name>
    <dbReference type="NCBI Taxonomy" id="288768"/>
    <lineage>
        <taxon>Bacteria</taxon>
        <taxon>Pseudomonadati</taxon>
        <taxon>Pseudomonadota</taxon>
        <taxon>Betaproteobacteria</taxon>
        <taxon>Burkholderiales</taxon>
        <taxon>Alcaligenaceae</taxon>
        <taxon>Bordetella</taxon>
    </lineage>
</organism>
<comment type="similarity">
    <text evidence="1">Belongs to the 'phage' integrase family.</text>
</comment>
<dbReference type="Pfam" id="PF00589">
    <property type="entry name" value="Phage_integrase"/>
    <property type="match status" value="1"/>
</dbReference>
<dbReference type="GO" id="GO:0015074">
    <property type="term" value="P:DNA integration"/>
    <property type="evidence" value="ECO:0007669"/>
    <property type="project" value="UniProtKB-KW"/>
</dbReference>
<dbReference type="InterPro" id="IPR013762">
    <property type="entry name" value="Integrase-like_cat_sf"/>
</dbReference>
<dbReference type="RefSeq" id="WP_066125295.1">
    <property type="nucleotide sequence ID" value="NZ_FKIF01000002.1"/>
</dbReference>
<dbReference type="GO" id="GO:0003677">
    <property type="term" value="F:DNA binding"/>
    <property type="evidence" value="ECO:0007669"/>
    <property type="project" value="InterPro"/>
</dbReference>
<dbReference type="GO" id="GO:0006310">
    <property type="term" value="P:DNA recombination"/>
    <property type="evidence" value="ECO:0007669"/>
    <property type="project" value="UniProtKB-KW"/>
</dbReference>
<evidence type="ECO:0000259" key="4">
    <source>
        <dbReference type="PROSITE" id="PS51898"/>
    </source>
</evidence>
<dbReference type="InterPro" id="IPR002104">
    <property type="entry name" value="Integrase_catalytic"/>
</dbReference>
<sequence length="242" mass="27619">MPYVFQRPGQIRMMEWEQLDLDAGIWTCPPHIMKLREIHKFNNQTPPHIAPLPRQVIEILTRLHTITGPSGPVFKSVSRRRGKDGFSRYISNNTMNSALRALGYDTQQDITGHGFRAMARTLIREKLGWDRELIEKHLAHVSDEELSDAYDRTRFIEQRHAMAQAWADYLDQLADNKIPPARRFTPALLVRSPPRHRRRPLCLAAYASIAYLAHLGTQGTGNGLAGLNVSLGLARQRYMSTT</sequence>
<dbReference type="STRING" id="288768.SAMEA3906486_01547"/>
<dbReference type="Gene3D" id="1.10.443.10">
    <property type="entry name" value="Intergrase catalytic core"/>
    <property type="match status" value="1"/>
</dbReference>
<proteinExistence type="inferred from homology"/>
<reference evidence="5 6" key="1">
    <citation type="submission" date="2016-04" db="EMBL/GenBank/DDBJ databases">
        <authorList>
            <consortium name="Pathogen Informatics"/>
        </authorList>
    </citation>
    <scope>NUCLEOTIDE SEQUENCE [LARGE SCALE GENOMIC DNA]</scope>
    <source>
        <strain evidence="5 6">H050680373</strain>
    </source>
</reference>
<name>A0A157SAP9_9BORD</name>
<dbReference type="CDD" id="cd00801">
    <property type="entry name" value="INT_P4_C"/>
    <property type="match status" value="1"/>
</dbReference>
<dbReference type="AlphaFoldDB" id="A0A157SAP9"/>
<keyword evidence="3" id="KW-0233">DNA recombination</keyword>
<dbReference type="InterPro" id="IPR011010">
    <property type="entry name" value="DNA_brk_join_enz"/>
</dbReference>
<keyword evidence="2" id="KW-0229">DNA integration</keyword>